<dbReference type="InterPro" id="IPR037069">
    <property type="entry name" value="AcylCoA_DH/ox_N_sf"/>
</dbReference>
<dbReference type="Gene3D" id="1.20.140.10">
    <property type="entry name" value="Butyryl-CoA Dehydrogenase, subunit A, domain 3"/>
    <property type="match status" value="2"/>
</dbReference>
<keyword evidence="6 12" id="KW-0285">Flavoprotein</keyword>
<dbReference type="GO" id="GO:0003997">
    <property type="term" value="F:acyl-CoA oxidase activity"/>
    <property type="evidence" value="ECO:0007669"/>
    <property type="project" value="UniProtKB-EC"/>
</dbReference>
<name>A0A163E8A1_PHYB8</name>
<dbReference type="GO" id="GO:0055088">
    <property type="term" value="P:lipid homeostasis"/>
    <property type="evidence" value="ECO:0007669"/>
    <property type="project" value="TreeGrafter"/>
</dbReference>
<dbReference type="SUPFAM" id="SSF47203">
    <property type="entry name" value="Acyl-CoA dehydrogenase C-terminal domain-like"/>
    <property type="match status" value="2"/>
</dbReference>
<dbReference type="Proteomes" id="UP000077315">
    <property type="component" value="Unassembled WGS sequence"/>
</dbReference>
<dbReference type="InParanoid" id="A0A163E8A1"/>
<evidence type="ECO:0000256" key="5">
    <source>
        <dbReference type="ARBA" id="ARBA00006288"/>
    </source>
</evidence>
<evidence type="ECO:0000313" key="19">
    <source>
        <dbReference type="Proteomes" id="UP000077315"/>
    </source>
</evidence>
<dbReference type="InterPro" id="IPR029320">
    <property type="entry name" value="Acyl-CoA_ox_N"/>
</dbReference>
<dbReference type="PIRSF" id="PIRSF000168">
    <property type="entry name" value="Acyl-CoA_oxidase"/>
    <property type="match status" value="1"/>
</dbReference>
<dbReference type="UniPathway" id="UPA00661"/>
<evidence type="ECO:0000256" key="13">
    <source>
        <dbReference type="PIRSR" id="PIRSR000168-1"/>
    </source>
</evidence>
<keyword evidence="11" id="KW-0576">Peroxisome</keyword>
<gene>
    <name evidence="18" type="ORF">PHYBLDRAFT_179796</name>
</gene>
<evidence type="ECO:0000259" key="17">
    <source>
        <dbReference type="Pfam" id="PF22924"/>
    </source>
</evidence>
<keyword evidence="19" id="KW-1185">Reference proteome</keyword>
<evidence type="ECO:0000259" key="15">
    <source>
        <dbReference type="Pfam" id="PF01756"/>
    </source>
</evidence>
<evidence type="ECO:0000256" key="8">
    <source>
        <dbReference type="ARBA" id="ARBA00022832"/>
    </source>
</evidence>
<dbReference type="VEuPathDB" id="FungiDB:PHYBLDRAFT_179796"/>
<dbReference type="GO" id="GO:0005777">
    <property type="term" value="C:peroxisome"/>
    <property type="evidence" value="ECO:0007669"/>
    <property type="project" value="UniProtKB-SubCell"/>
</dbReference>
<dbReference type="InterPro" id="IPR002655">
    <property type="entry name" value="Acyl-CoA_oxidase_C"/>
</dbReference>
<dbReference type="PANTHER" id="PTHR10909">
    <property type="entry name" value="ELECTRON TRANSPORT OXIDOREDUCTASE"/>
    <property type="match status" value="1"/>
</dbReference>
<evidence type="ECO:0000256" key="7">
    <source>
        <dbReference type="ARBA" id="ARBA00022827"/>
    </source>
</evidence>
<dbReference type="InterPro" id="IPR009100">
    <property type="entry name" value="AcylCoA_DH/oxidase_NM_dom_sf"/>
</dbReference>
<dbReference type="SUPFAM" id="SSF56645">
    <property type="entry name" value="Acyl-CoA dehydrogenase NM domain-like"/>
    <property type="match status" value="1"/>
</dbReference>
<dbReference type="RefSeq" id="XP_018295320.1">
    <property type="nucleotide sequence ID" value="XM_018438210.1"/>
</dbReference>
<dbReference type="PANTHER" id="PTHR10909:SF250">
    <property type="entry name" value="PEROXISOMAL ACYL-COENZYME A OXIDASE 1"/>
    <property type="match status" value="1"/>
</dbReference>
<evidence type="ECO:0000256" key="14">
    <source>
        <dbReference type="PIRSR" id="PIRSR000168-2"/>
    </source>
</evidence>
<evidence type="ECO:0000256" key="10">
    <source>
        <dbReference type="ARBA" id="ARBA00023098"/>
    </source>
</evidence>
<proteinExistence type="inferred from homology"/>
<feature type="domain" description="Acyl-coenzyme A oxidase N-terminal" evidence="16">
    <location>
        <begin position="26"/>
        <end position="137"/>
    </location>
</feature>
<dbReference type="Gene3D" id="1.10.540.10">
    <property type="entry name" value="Acyl-CoA dehydrogenase/oxidase, N-terminal domain"/>
    <property type="match status" value="1"/>
</dbReference>
<evidence type="ECO:0000256" key="3">
    <source>
        <dbReference type="ARBA" id="ARBA00004275"/>
    </source>
</evidence>
<dbReference type="EMBL" id="KV440974">
    <property type="protein sequence ID" value="OAD77280.1"/>
    <property type="molecule type" value="Genomic_DNA"/>
</dbReference>
<dbReference type="Gene3D" id="2.40.110.10">
    <property type="entry name" value="Butyryl-CoA Dehydrogenase, subunit A, domain 2"/>
    <property type="match status" value="1"/>
</dbReference>
<dbReference type="InterPro" id="IPR055060">
    <property type="entry name" value="ACOX_C_alpha1"/>
</dbReference>
<feature type="binding site" evidence="14">
    <location>
        <position position="146"/>
    </location>
    <ligand>
        <name>FAD</name>
        <dbReference type="ChEBI" id="CHEBI:57692"/>
    </ligand>
</feature>
<comment type="subcellular location">
    <subcellularLocation>
        <location evidence="3">Peroxisome</location>
    </subcellularLocation>
</comment>
<dbReference type="FunFam" id="2.40.110.10:FF:000003">
    <property type="entry name" value="Acyl-coenzyme A oxidase"/>
    <property type="match status" value="1"/>
</dbReference>
<comment type="pathway">
    <text evidence="4">Lipid metabolism; peroxisomal fatty acid beta-oxidation.</text>
</comment>
<dbReference type="STRING" id="763407.A0A163E8A1"/>
<keyword evidence="7 12" id="KW-0274">FAD</keyword>
<dbReference type="OrthoDB" id="538336at2759"/>
<dbReference type="Pfam" id="PF22924">
    <property type="entry name" value="ACOX_C_alpha1"/>
    <property type="match status" value="1"/>
</dbReference>
<dbReference type="InterPro" id="IPR012258">
    <property type="entry name" value="Acyl-CoA_oxidase"/>
</dbReference>
<evidence type="ECO:0000259" key="16">
    <source>
        <dbReference type="Pfam" id="PF14749"/>
    </source>
</evidence>
<dbReference type="InterPro" id="IPR036250">
    <property type="entry name" value="AcylCo_DH-like_C"/>
</dbReference>
<evidence type="ECO:0000256" key="12">
    <source>
        <dbReference type="PIRNR" id="PIRNR000168"/>
    </source>
</evidence>
<feature type="binding site" evidence="14">
    <location>
        <position position="185"/>
    </location>
    <ligand>
        <name>FAD</name>
        <dbReference type="ChEBI" id="CHEBI:57692"/>
    </ligand>
</feature>
<comment type="similarity">
    <text evidence="5 12">Belongs to the acyl-CoA oxidase family.</text>
</comment>
<reference evidence="19" key="1">
    <citation type="submission" date="2015-06" db="EMBL/GenBank/DDBJ databases">
        <title>Expansion of signal transduction pathways in fungi by whole-genome duplication.</title>
        <authorList>
            <consortium name="DOE Joint Genome Institute"/>
            <person name="Corrochano L.M."/>
            <person name="Kuo A."/>
            <person name="Marcet-Houben M."/>
            <person name="Polaino S."/>
            <person name="Salamov A."/>
            <person name="Villalobos J.M."/>
            <person name="Alvarez M.I."/>
            <person name="Avalos J."/>
            <person name="Benito E.P."/>
            <person name="Benoit I."/>
            <person name="Burger G."/>
            <person name="Camino L.P."/>
            <person name="Canovas D."/>
            <person name="Cerda-Olmedo E."/>
            <person name="Cheng J.-F."/>
            <person name="Dominguez A."/>
            <person name="Elias M."/>
            <person name="Eslava A.P."/>
            <person name="Glaser F."/>
            <person name="Grimwood J."/>
            <person name="Gutierrez G."/>
            <person name="Heitman J."/>
            <person name="Henrissat B."/>
            <person name="Iturriaga E.A."/>
            <person name="Lang B.F."/>
            <person name="Lavin J.L."/>
            <person name="Lee S."/>
            <person name="Li W."/>
            <person name="Lindquist E."/>
            <person name="Lopez-Garcia S."/>
            <person name="Luque E.M."/>
            <person name="Marcos A.T."/>
            <person name="Martin J."/>
            <person name="McCluskey K."/>
            <person name="Medina H.R."/>
            <person name="Miralles-Duran A."/>
            <person name="Miyazaki A."/>
            <person name="Munoz-Torres E."/>
            <person name="Oguiza J.A."/>
            <person name="Ohm R."/>
            <person name="Olmedo M."/>
            <person name="Orejas M."/>
            <person name="Ortiz-Castellanos L."/>
            <person name="Pisabarro A.G."/>
            <person name="Rodriguez-Romero J."/>
            <person name="Ruiz-Herrera J."/>
            <person name="Ruiz-Vazquez R."/>
            <person name="Sanz C."/>
            <person name="Schackwitz W."/>
            <person name="Schmutz J."/>
            <person name="Shahriari M."/>
            <person name="Shelest E."/>
            <person name="Silva-Franco F."/>
            <person name="Soanes D."/>
            <person name="Syed K."/>
            <person name="Tagua V.G."/>
            <person name="Talbot N.J."/>
            <person name="Thon M."/>
            <person name="De vries R.P."/>
            <person name="Wiebenga A."/>
            <person name="Yadav J.S."/>
            <person name="Braun E.L."/>
            <person name="Baker S."/>
            <person name="Garre V."/>
            <person name="Horwitz B."/>
            <person name="Torres-Martinez S."/>
            <person name="Idnurm A."/>
            <person name="Herrera-Estrella A."/>
            <person name="Gabaldon T."/>
            <person name="Grigoriev I.V."/>
        </authorList>
    </citation>
    <scope>NUCLEOTIDE SEQUENCE [LARGE SCALE GENOMIC DNA]</scope>
    <source>
        <strain evidence="19">NRRL 1555(-)</strain>
    </source>
</reference>
<accession>A0A163E8A1</accession>
<evidence type="ECO:0000256" key="4">
    <source>
        <dbReference type="ARBA" id="ARBA00004846"/>
    </source>
</evidence>
<organism evidence="18 19">
    <name type="scientific">Phycomyces blakesleeanus (strain ATCC 8743b / DSM 1359 / FGSC 10004 / NBRC 33097 / NRRL 1555)</name>
    <dbReference type="NCBI Taxonomy" id="763407"/>
    <lineage>
        <taxon>Eukaryota</taxon>
        <taxon>Fungi</taxon>
        <taxon>Fungi incertae sedis</taxon>
        <taxon>Mucoromycota</taxon>
        <taxon>Mucoromycotina</taxon>
        <taxon>Mucoromycetes</taxon>
        <taxon>Mucorales</taxon>
        <taxon>Phycomycetaceae</taxon>
        <taxon>Phycomyces</taxon>
    </lineage>
</organism>
<evidence type="ECO:0000256" key="6">
    <source>
        <dbReference type="ARBA" id="ARBA00022630"/>
    </source>
</evidence>
<dbReference type="GeneID" id="28999116"/>
<evidence type="ECO:0000256" key="1">
    <source>
        <dbReference type="ARBA" id="ARBA00001201"/>
    </source>
</evidence>
<dbReference type="Pfam" id="PF01756">
    <property type="entry name" value="ACOX"/>
    <property type="match status" value="1"/>
</dbReference>
<keyword evidence="9" id="KW-0560">Oxidoreductase</keyword>
<dbReference type="FunFam" id="1.20.140.10:FF:000015">
    <property type="entry name" value="Acyl-coenzyme A oxidase"/>
    <property type="match status" value="1"/>
</dbReference>
<keyword evidence="8" id="KW-0276">Fatty acid metabolism</keyword>
<keyword evidence="10" id="KW-0443">Lipid metabolism</keyword>
<evidence type="ECO:0000256" key="11">
    <source>
        <dbReference type="ARBA" id="ARBA00023140"/>
    </source>
</evidence>
<comment type="cofactor">
    <cofactor evidence="2">
        <name>FAD</name>
        <dbReference type="ChEBI" id="CHEBI:57692"/>
    </cofactor>
</comment>
<dbReference type="GO" id="GO:0033540">
    <property type="term" value="P:fatty acid beta-oxidation using acyl-CoA oxidase"/>
    <property type="evidence" value="ECO:0007669"/>
    <property type="project" value="UniProtKB-UniPathway"/>
</dbReference>
<comment type="catalytic activity">
    <reaction evidence="1">
        <text>a 2,3-saturated acyl-CoA + O2 = a (2E)-enoyl-CoA + H2O2</text>
        <dbReference type="Rhea" id="RHEA:38959"/>
        <dbReference type="ChEBI" id="CHEBI:15379"/>
        <dbReference type="ChEBI" id="CHEBI:16240"/>
        <dbReference type="ChEBI" id="CHEBI:58856"/>
        <dbReference type="ChEBI" id="CHEBI:65111"/>
        <dbReference type="EC" id="1.3.3.6"/>
    </reaction>
</comment>
<feature type="domain" description="Acyl-CoA oxidase C-terminal" evidence="15">
    <location>
        <begin position="496"/>
        <end position="671"/>
    </location>
</feature>
<evidence type="ECO:0000313" key="18">
    <source>
        <dbReference type="EMBL" id="OAD77280.1"/>
    </source>
</evidence>
<protein>
    <recommendedName>
        <fullName evidence="12">Acyl-coenzyme A oxidase</fullName>
    </recommendedName>
</protein>
<dbReference type="Pfam" id="PF14749">
    <property type="entry name" value="Acyl-CoA_ox_N"/>
    <property type="match status" value="1"/>
</dbReference>
<evidence type="ECO:0000256" key="2">
    <source>
        <dbReference type="ARBA" id="ARBA00001974"/>
    </source>
</evidence>
<dbReference type="GO" id="GO:0005504">
    <property type="term" value="F:fatty acid binding"/>
    <property type="evidence" value="ECO:0007669"/>
    <property type="project" value="TreeGrafter"/>
</dbReference>
<sequence>MSSGISELDQMALDIEEARRQTTFPVELMTYYLHQGKQNTEKQREFQRILLKEPLFEQATYTFLSRDERLYRSTNAAKRLLELSNEHGWNDEDREDFQNRIGTGNPLTLHFQAFVPVINTIGTPEQSRKWIGAVKRHAVLGCYAQTELAHGSNVLALKTTATFDRITDEFVINTPDLTAAKWLIGGLGVACTHAVVQAQLILAGKSRGPHLFIVPIRSIEDHKPMKGVTVGDIGPKAYGGFATVDNGYAMFDNVRIPRENMLMRFSHVTREGLYIPPIHDKLSYGSMVRIRVDIVKSGGWQLAKAVIIAIRYCTIRRQFGGQPASPSSGNKATLETQVMSYSGVQHRLLPLLSLAYGCIVTGQDLARDYGELMDGLAKGETENLPQLHVSSCALKVWCTRRGADGIEECRKALGGHGYSIFSGIADIFAIFVPANTYEGDNYVLSQQVGRYILKQLQGVIKNGKVPSPTVSYLETLLDGTDNPFVFGGPDASVLNHDVLLTLFGRRAARLAVDLAKQLESGRPWSDVNMECWNICLAHAEYAVLKQMISRSALLESSSEYAPLANVIRQLTNLYALSTICETSTATFLSTLTIAPADLGAIQAHYRATLANIAPNAIGLTDAFDFTDFELNSALGVKNGRAYEALWAAVQNNPINTEEGRQKFQNAVKKITNVNDNIEFSKTSKL</sequence>
<dbReference type="AlphaFoldDB" id="A0A163E8A1"/>
<evidence type="ECO:0000256" key="9">
    <source>
        <dbReference type="ARBA" id="ARBA00023002"/>
    </source>
</evidence>
<feature type="domain" description="Acyl-CoA oxidase C-alpha1" evidence="17">
    <location>
        <begin position="284"/>
        <end position="453"/>
    </location>
</feature>
<feature type="active site" description="Proton acceptor" evidence="13">
    <location>
        <position position="438"/>
    </location>
</feature>
<dbReference type="InterPro" id="IPR046373">
    <property type="entry name" value="Acyl-CoA_Oxase/DH_mid-dom_sf"/>
</dbReference>
<dbReference type="GO" id="GO:0071949">
    <property type="term" value="F:FAD binding"/>
    <property type="evidence" value="ECO:0007669"/>
    <property type="project" value="InterPro"/>
</dbReference>